<protein>
    <recommendedName>
        <fullName evidence="5">CU044_5270 family protein</fullName>
    </recommendedName>
</protein>
<feature type="transmembrane region" description="Helical" evidence="2">
    <location>
        <begin position="96"/>
        <end position="115"/>
    </location>
</feature>
<feature type="region of interest" description="Disordered" evidence="1">
    <location>
        <begin position="1"/>
        <end position="29"/>
    </location>
</feature>
<evidence type="ECO:0000313" key="3">
    <source>
        <dbReference type="EMBL" id="GGJ37214.1"/>
    </source>
</evidence>
<gene>
    <name evidence="3" type="ORF">GCM10010121_055470</name>
</gene>
<keyword evidence="2" id="KW-1133">Transmembrane helix</keyword>
<keyword evidence="4" id="KW-1185">Reference proteome</keyword>
<keyword evidence="2" id="KW-0812">Transmembrane</keyword>
<dbReference type="EMBL" id="BMQA01000021">
    <property type="protein sequence ID" value="GGJ37214.1"/>
    <property type="molecule type" value="Genomic_DNA"/>
</dbReference>
<evidence type="ECO:0000256" key="2">
    <source>
        <dbReference type="SAM" id="Phobius"/>
    </source>
</evidence>
<sequence length="380" mass="39570">MNDATDFPSPQPPAPSAFPGSPLDASSLGFADPAHDIRGWDGLVEAGRVPGPRPEVLAAARATVAEAVRRDIASQSGSDDVVVPITSAPRRRRRGLRVAVTAGVAAAAAVAVVLGTTGTPGPHGSARGGSGTTVTSASAFLRDVADVESARPVSWANAPYWEVRFTRTAADGSRTEAQILSAHRAGLTSHMRVLSPKGGDKSSPGPVGFLIGVHMLSWDEIDRLPTGTAELRRRLGSYADPALDPSEGVFSAVGDLLLSPAPPKLRAALYRVAADLPGVRLVGKVTDSTGRHGTAVERAAGKIVVRYIVDPDDGTLLETVIRAAQAMPAVPEANRPQPESAFGGVPEGRDHRGGRPALHRGQLVERTTYHRVGPTTSPRT</sequence>
<evidence type="ECO:0000256" key="1">
    <source>
        <dbReference type="SAM" id="MobiDB-lite"/>
    </source>
</evidence>
<dbReference type="Proteomes" id="UP000657574">
    <property type="component" value="Unassembled WGS sequence"/>
</dbReference>
<evidence type="ECO:0000313" key="4">
    <source>
        <dbReference type="Proteomes" id="UP000657574"/>
    </source>
</evidence>
<name>A0A917L2X2_9ACTN</name>
<reference evidence="3" key="1">
    <citation type="journal article" date="2014" name="Int. J. Syst. Evol. Microbiol.">
        <title>Complete genome sequence of Corynebacterium casei LMG S-19264T (=DSM 44701T), isolated from a smear-ripened cheese.</title>
        <authorList>
            <consortium name="US DOE Joint Genome Institute (JGI-PGF)"/>
            <person name="Walter F."/>
            <person name="Albersmeier A."/>
            <person name="Kalinowski J."/>
            <person name="Ruckert C."/>
        </authorList>
    </citation>
    <scope>NUCLEOTIDE SEQUENCE</scope>
    <source>
        <strain evidence="3">JCM 3086</strain>
    </source>
</reference>
<dbReference type="AlphaFoldDB" id="A0A917L2X2"/>
<feature type="region of interest" description="Disordered" evidence="1">
    <location>
        <begin position="331"/>
        <end position="364"/>
    </location>
</feature>
<accession>A0A917L2X2</accession>
<dbReference type="InterPro" id="IPR047789">
    <property type="entry name" value="CU044_5270-like"/>
</dbReference>
<organism evidence="3 4">
    <name type="scientific">Streptomyces brasiliensis</name>
    <dbReference type="NCBI Taxonomy" id="1954"/>
    <lineage>
        <taxon>Bacteria</taxon>
        <taxon>Bacillati</taxon>
        <taxon>Actinomycetota</taxon>
        <taxon>Actinomycetes</taxon>
        <taxon>Kitasatosporales</taxon>
        <taxon>Streptomycetaceae</taxon>
        <taxon>Streptomyces</taxon>
    </lineage>
</organism>
<reference evidence="3" key="2">
    <citation type="submission" date="2020-09" db="EMBL/GenBank/DDBJ databases">
        <authorList>
            <person name="Sun Q."/>
            <person name="Ohkuma M."/>
        </authorList>
    </citation>
    <scope>NUCLEOTIDE SEQUENCE</scope>
    <source>
        <strain evidence="3">JCM 3086</strain>
    </source>
</reference>
<dbReference type="NCBIfam" id="NF038083">
    <property type="entry name" value="CU044_5270_fam"/>
    <property type="match status" value="1"/>
</dbReference>
<proteinExistence type="predicted"/>
<dbReference type="RefSeq" id="WP_189313996.1">
    <property type="nucleotide sequence ID" value="NZ_BMQA01000021.1"/>
</dbReference>
<comment type="caution">
    <text evidence="3">The sequence shown here is derived from an EMBL/GenBank/DDBJ whole genome shotgun (WGS) entry which is preliminary data.</text>
</comment>
<evidence type="ECO:0008006" key="5">
    <source>
        <dbReference type="Google" id="ProtNLM"/>
    </source>
</evidence>
<keyword evidence="2" id="KW-0472">Membrane</keyword>